<accession>R7QEA9</accession>
<dbReference type="Proteomes" id="UP000012073">
    <property type="component" value="Unassembled WGS sequence"/>
</dbReference>
<dbReference type="AlphaFoldDB" id="R7QEA9"/>
<evidence type="ECO:0000313" key="1">
    <source>
        <dbReference type="EMBL" id="CDF36088.1"/>
    </source>
</evidence>
<sequence>MRNALAEFKHGKKRGPWNMRNSRSRLLYKGLVQLHIKLRCQVMICLTRCFLSDVDELDVQKFSDFFVCRLWADATLTL</sequence>
<dbReference type="GeneID" id="17323617"/>
<dbReference type="EMBL" id="HG001759">
    <property type="protein sequence ID" value="CDF36088.1"/>
    <property type="molecule type" value="Genomic_DNA"/>
</dbReference>
<dbReference type="KEGG" id="ccp:CHC_T00004506001"/>
<organism evidence="1 2">
    <name type="scientific">Chondrus crispus</name>
    <name type="common">Carrageen Irish moss</name>
    <name type="synonym">Polymorpha crispa</name>
    <dbReference type="NCBI Taxonomy" id="2769"/>
    <lineage>
        <taxon>Eukaryota</taxon>
        <taxon>Rhodophyta</taxon>
        <taxon>Florideophyceae</taxon>
        <taxon>Rhodymeniophycidae</taxon>
        <taxon>Gigartinales</taxon>
        <taxon>Gigartinaceae</taxon>
        <taxon>Chondrus</taxon>
    </lineage>
</organism>
<evidence type="ECO:0000313" key="2">
    <source>
        <dbReference type="Proteomes" id="UP000012073"/>
    </source>
</evidence>
<gene>
    <name evidence="1" type="ORF">CHC_T00004506001</name>
</gene>
<dbReference type="RefSeq" id="XP_005715907.1">
    <property type="nucleotide sequence ID" value="XM_005715850.1"/>
</dbReference>
<keyword evidence="2" id="KW-1185">Reference proteome</keyword>
<dbReference type="Gramene" id="CDF36088">
    <property type="protein sequence ID" value="CDF36088"/>
    <property type="gene ID" value="CHC_T00004506001"/>
</dbReference>
<protein>
    <submittedName>
        <fullName evidence="1">Uncharacterized protein</fullName>
    </submittedName>
</protein>
<name>R7QEA9_CHOCR</name>
<reference evidence="2" key="1">
    <citation type="journal article" date="2013" name="Proc. Natl. Acad. Sci. U.S.A.">
        <title>Genome structure and metabolic features in the red seaweed Chondrus crispus shed light on evolution of the Archaeplastida.</title>
        <authorList>
            <person name="Collen J."/>
            <person name="Porcel B."/>
            <person name="Carre W."/>
            <person name="Ball S.G."/>
            <person name="Chaparro C."/>
            <person name="Tonon T."/>
            <person name="Barbeyron T."/>
            <person name="Michel G."/>
            <person name="Noel B."/>
            <person name="Valentin K."/>
            <person name="Elias M."/>
            <person name="Artiguenave F."/>
            <person name="Arun A."/>
            <person name="Aury J.M."/>
            <person name="Barbosa-Neto J.F."/>
            <person name="Bothwell J.H."/>
            <person name="Bouget F.Y."/>
            <person name="Brillet L."/>
            <person name="Cabello-Hurtado F."/>
            <person name="Capella-Gutierrez S."/>
            <person name="Charrier B."/>
            <person name="Cladiere L."/>
            <person name="Cock J.M."/>
            <person name="Coelho S.M."/>
            <person name="Colleoni C."/>
            <person name="Czjzek M."/>
            <person name="Da Silva C."/>
            <person name="Delage L."/>
            <person name="Denoeud F."/>
            <person name="Deschamps P."/>
            <person name="Dittami S.M."/>
            <person name="Gabaldon T."/>
            <person name="Gachon C.M."/>
            <person name="Groisillier A."/>
            <person name="Herve C."/>
            <person name="Jabbari K."/>
            <person name="Katinka M."/>
            <person name="Kloareg B."/>
            <person name="Kowalczyk N."/>
            <person name="Labadie K."/>
            <person name="Leblanc C."/>
            <person name="Lopez P.J."/>
            <person name="McLachlan D.H."/>
            <person name="Meslet-Cladiere L."/>
            <person name="Moustafa A."/>
            <person name="Nehr Z."/>
            <person name="Nyvall Collen P."/>
            <person name="Panaud O."/>
            <person name="Partensky F."/>
            <person name="Poulain J."/>
            <person name="Rensing S.A."/>
            <person name="Rousvoal S."/>
            <person name="Samson G."/>
            <person name="Symeonidi A."/>
            <person name="Weissenbach J."/>
            <person name="Zambounis A."/>
            <person name="Wincker P."/>
            <person name="Boyen C."/>
        </authorList>
    </citation>
    <scope>NUCLEOTIDE SEQUENCE [LARGE SCALE GENOMIC DNA]</scope>
    <source>
        <strain evidence="2">cv. Stackhouse</strain>
    </source>
</reference>
<proteinExistence type="predicted"/>